<dbReference type="PROSITE" id="PS50293">
    <property type="entry name" value="TPR_REGION"/>
    <property type="match status" value="1"/>
</dbReference>
<dbReference type="AlphaFoldDB" id="A0A8H5LJ02"/>
<evidence type="ECO:0000256" key="4">
    <source>
        <dbReference type="SAM" id="MobiDB-lite"/>
    </source>
</evidence>
<accession>A0A8H5LJ02</accession>
<name>A0A8H5LJ02_9AGAR</name>
<feature type="region of interest" description="Disordered" evidence="4">
    <location>
        <begin position="805"/>
        <end position="873"/>
    </location>
</feature>
<dbReference type="Gene3D" id="1.10.510.10">
    <property type="entry name" value="Transferase(Phosphotransferase) domain 1"/>
    <property type="match status" value="1"/>
</dbReference>
<reference evidence="6 7" key="1">
    <citation type="journal article" date="2020" name="ISME J.">
        <title>Uncovering the hidden diversity of litter-decomposition mechanisms in mushroom-forming fungi.</title>
        <authorList>
            <person name="Floudas D."/>
            <person name="Bentzer J."/>
            <person name="Ahren D."/>
            <person name="Johansson T."/>
            <person name="Persson P."/>
            <person name="Tunlid A."/>
        </authorList>
    </citation>
    <scope>NUCLEOTIDE SEQUENCE [LARGE SCALE GENOMIC DNA]</scope>
    <source>
        <strain evidence="6 7">CBS 406.79</strain>
    </source>
</reference>
<dbReference type="SUPFAM" id="SSF56112">
    <property type="entry name" value="Protein kinase-like (PK-like)"/>
    <property type="match status" value="1"/>
</dbReference>
<evidence type="ECO:0000313" key="6">
    <source>
        <dbReference type="EMBL" id="KAF5358883.1"/>
    </source>
</evidence>
<evidence type="ECO:0000259" key="5">
    <source>
        <dbReference type="PROSITE" id="PS50011"/>
    </source>
</evidence>
<dbReference type="PROSITE" id="PS50011">
    <property type="entry name" value="PROTEIN_KINASE_DOM"/>
    <property type="match status" value="1"/>
</dbReference>
<comment type="caution">
    <text evidence="6">The sequence shown here is derived from an EMBL/GenBank/DDBJ whole genome shotgun (WGS) entry which is preliminary data.</text>
</comment>
<dbReference type="PANTHER" id="PTHR44329:SF298">
    <property type="entry name" value="MIXED LINEAGE KINASE DOMAIN-LIKE PROTEIN"/>
    <property type="match status" value="1"/>
</dbReference>
<dbReference type="Pfam" id="PF13181">
    <property type="entry name" value="TPR_8"/>
    <property type="match status" value="1"/>
</dbReference>
<dbReference type="EMBL" id="JAACJN010000226">
    <property type="protein sequence ID" value="KAF5358883.1"/>
    <property type="molecule type" value="Genomic_DNA"/>
</dbReference>
<organism evidence="6 7">
    <name type="scientific">Collybiopsis confluens</name>
    <dbReference type="NCBI Taxonomy" id="2823264"/>
    <lineage>
        <taxon>Eukaryota</taxon>
        <taxon>Fungi</taxon>
        <taxon>Dikarya</taxon>
        <taxon>Basidiomycota</taxon>
        <taxon>Agaricomycotina</taxon>
        <taxon>Agaricomycetes</taxon>
        <taxon>Agaricomycetidae</taxon>
        <taxon>Agaricales</taxon>
        <taxon>Marasmiineae</taxon>
        <taxon>Omphalotaceae</taxon>
        <taxon>Collybiopsis</taxon>
    </lineage>
</organism>
<dbReference type="InterPro" id="IPR001245">
    <property type="entry name" value="Ser-Thr/Tyr_kinase_cat_dom"/>
</dbReference>
<gene>
    <name evidence="6" type="ORF">D9757_012303</name>
</gene>
<dbReference type="Proteomes" id="UP000518752">
    <property type="component" value="Unassembled WGS sequence"/>
</dbReference>
<dbReference type="InterPro" id="IPR051681">
    <property type="entry name" value="Ser/Thr_Kinases-Pseudokinases"/>
</dbReference>
<dbReference type="Gene3D" id="1.25.40.1040">
    <property type="match status" value="1"/>
</dbReference>
<dbReference type="InterPro" id="IPR019734">
    <property type="entry name" value="TPR_rpt"/>
</dbReference>
<feature type="repeat" description="TPR" evidence="3">
    <location>
        <begin position="537"/>
        <end position="570"/>
    </location>
</feature>
<dbReference type="InterPro" id="IPR000719">
    <property type="entry name" value="Prot_kinase_dom"/>
</dbReference>
<keyword evidence="7" id="KW-1185">Reference proteome</keyword>
<dbReference type="GO" id="GO:0005524">
    <property type="term" value="F:ATP binding"/>
    <property type="evidence" value="ECO:0007669"/>
    <property type="project" value="UniProtKB-KW"/>
</dbReference>
<protein>
    <recommendedName>
        <fullName evidence="5">Protein kinase domain-containing protein</fullName>
    </recommendedName>
</protein>
<dbReference type="OrthoDB" id="4062651at2759"/>
<dbReference type="PROSITE" id="PS50005">
    <property type="entry name" value="TPR"/>
    <property type="match status" value="3"/>
</dbReference>
<feature type="repeat" description="TPR" evidence="3">
    <location>
        <begin position="421"/>
        <end position="454"/>
    </location>
</feature>
<dbReference type="Pfam" id="PF13432">
    <property type="entry name" value="TPR_16"/>
    <property type="match status" value="2"/>
</dbReference>
<feature type="domain" description="Protein kinase" evidence="5">
    <location>
        <begin position="147"/>
        <end position="419"/>
    </location>
</feature>
<dbReference type="InterPro" id="IPR008266">
    <property type="entry name" value="Tyr_kinase_AS"/>
</dbReference>
<dbReference type="SUPFAM" id="SSF48452">
    <property type="entry name" value="TPR-like"/>
    <property type="match status" value="1"/>
</dbReference>
<evidence type="ECO:0000256" key="2">
    <source>
        <dbReference type="ARBA" id="ARBA00022840"/>
    </source>
</evidence>
<feature type="repeat" description="TPR" evidence="3">
    <location>
        <begin position="489"/>
        <end position="522"/>
    </location>
</feature>
<sequence>MNTIMQCATLLFEHVHDTAIPLPSLYEIIDGLPMSDPVSLVDNLVSNDKVLLKQSEEGTATDSLKRALAEWVAFKQKSSDAPVRIRPAYDWLGMELAQRIVDELQEFLDLQEKEEPVHRKNQVGLLRSLSQRFQILPSSLMVQNVRREGGNPVAGGGFADIWRGTLQGKTVCLKVLRIVVEQDVTVRDTIRKEFCREALIWRQLRHPNILPLLGVNISLFYPSFCLVSPWMENKDIIAYLKQNPDHSLRTALSEVAAGLRYMHSVVPPLVHGDIRGANILVTDDRRCCLADFGLSVITTSSQAWTMTTSSSSASKGTMRWLAPEYITSEIPNHPSRDIYAFGWFAWQMFTQKPPFSDRKNEAAVLLHLMGGGRLDRPQDDRYSDAIWKLTTQCWAENVQARPSAHQIFDALNGSIHVTSDSSILFKLGCDYEQQKEYDRARDTFEQIVLVDPVHTQALLRLGRLYHQDETSFQNQDLAILYVTQNSSDAQTWYLLGQAYRAGQKYNKAYEAYQQAIDQTRDALDAYSRAIRIHPYIPELWLNLGSLYETNEQVPDAIDAYNRASELDPENRDISSRIRLLRVAQETGGRLPVPLAPRNIDPIVYATVVLPPLAWVHPPALLELPNQPAVLPDLAGSPVLSGLLDQQRLLPNSNSGTARIPPPPTPQLKSSATRPSPPVTIADSSHGLLAHPLAPTQVNGPVRDDGNHAQQNFHEVSRAIYLLIQMCIPHVGSSQHLAPRTSSPFVPPSSPFEPRWSFPPSAVQAHVPRASSLLALSSALPGPPAPPASGSAVASAVASGQRYDLSPTVYPPLLKPNSKTESERQPNTQEPDAGSTSSNNSGASSPPMTMKRSRSRTPDRQTKRSRFRNKFDSK</sequence>
<proteinExistence type="predicted"/>
<evidence type="ECO:0000256" key="1">
    <source>
        <dbReference type="ARBA" id="ARBA00022741"/>
    </source>
</evidence>
<dbReference type="GO" id="GO:0004674">
    <property type="term" value="F:protein serine/threonine kinase activity"/>
    <property type="evidence" value="ECO:0007669"/>
    <property type="project" value="TreeGrafter"/>
</dbReference>
<dbReference type="PROSITE" id="PS00109">
    <property type="entry name" value="PROTEIN_KINASE_TYR"/>
    <property type="match status" value="1"/>
</dbReference>
<keyword evidence="3" id="KW-0802">TPR repeat</keyword>
<dbReference type="SMART" id="SM00028">
    <property type="entry name" value="TPR"/>
    <property type="match status" value="3"/>
</dbReference>
<evidence type="ECO:0000256" key="3">
    <source>
        <dbReference type="PROSITE-ProRule" id="PRU00339"/>
    </source>
</evidence>
<dbReference type="Pfam" id="PF07714">
    <property type="entry name" value="PK_Tyr_Ser-Thr"/>
    <property type="match status" value="1"/>
</dbReference>
<keyword evidence="1" id="KW-0547">Nucleotide-binding</keyword>
<dbReference type="PANTHER" id="PTHR44329">
    <property type="entry name" value="SERINE/THREONINE-PROTEIN KINASE TNNI3K-RELATED"/>
    <property type="match status" value="1"/>
</dbReference>
<keyword evidence="2" id="KW-0067">ATP-binding</keyword>
<evidence type="ECO:0000313" key="7">
    <source>
        <dbReference type="Proteomes" id="UP000518752"/>
    </source>
</evidence>
<dbReference type="Gene3D" id="1.25.40.10">
    <property type="entry name" value="Tetratricopeptide repeat domain"/>
    <property type="match status" value="1"/>
</dbReference>
<feature type="region of interest" description="Disordered" evidence="4">
    <location>
        <begin position="649"/>
        <end position="676"/>
    </location>
</feature>
<feature type="compositionally biased region" description="Low complexity" evidence="4">
    <location>
        <begin position="832"/>
        <end position="846"/>
    </location>
</feature>
<dbReference type="InterPro" id="IPR011990">
    <property type="entry name" value="TPR-like_helical_dom_sf"/>
</dbReference>
<dbReference type="InterPro" id="IPR011009">
    <property type="entry name" value="Kinase-like_dom_sf"/>
</dbReference>